<protein>
    <submittedName>
        <fullName evidence="2">Uncharacterized protein</fullName>
    </submittedName>
</protein>
<sequence>METCLSRLKYWDDGYSYITERFRVLDELSNGVPLVFSICSPKEPRGRISGDYGVTGEFHHSADRRKGEEGKEQESFKREREREEKEGDDKKFDIRLVPPQTEPHDVRQQCPHSPSPPIKKPAAEGGFCLYLNLNPTSRKVLDS</sequence>
<evidence type="ECO:0000313" key="3">
    <source>
        <dbReference type="Proteomes" id="UP001497382"/>
    </source>
</evidence>
<comment type="caution">
    <text evidence="2">The sequence shown here is derived from an EMBL/GenBank/DDBJ whole genome shotgun (WGS) entry which is preliminary data.</text>
</comment>
<evidence type="ECO:0000256" key="1">
    <source>
        <dbReference type="SAM" id="MobiDB-lite"/>
    </source>
</evidence>
<feature type="region of interest" description="Disordered" evidence="1">
    <location>
        <begin position="44"/>
        <end position="121"/>
    </location>
</feature>
<dbReference type="Proteomes" id="UP001497382">
    <property type="component" value="Unassembled WGS sequence"/>
</dbReference>
<reference evidence="2 3" key="1">
    <citation type="submission" date="2024-04" db="EMBL/GenBank/DDBJ databases">
        <authorList>
            <person name="Rising A."/>
            <person name="Reimegard J."/>
            <person name="Sonavane S."/>
            <person name="Akerstrom W."/>
            <person name="Nylinder S."/>
            <person name="Hedman E."/>
            <person name="Kallberg Y."/>
        </authorList>
    </citation>
    <scope>NUCLEOTIDE SEQUENCE [LARGE SCALE GENOMIC DNA]</scope>
</reference>
<organism evidence="2 3">
    <name type="scientific">Larinioides sclopetarius</name>
    <dbReference type="NCBI Taxonomy" id="280406"/>
    <lineage>
        <taxon>Eukaryota</taxon>
        <taxon>Metazoa</taxon>
        <taxon>Ecdysozoa</taxon>
        <taxon>Arthropoda</taxon>
        <taxon>Chelicerata</taxon>
        <taxon>Arachnida</taxon>
        <taxon>Araneae</taxon>
        <taxon>Araneomorphae</taxon>
        <taxon>Entelegynae</taxon>
        <taxon>Araneoidea</taxon>
        <taxon>Araneidae</taxon>
        <taxon>Larinioides</taxon>
    </lineage>
</organism>
<gene>
    <name evidence="2" type="ORF">LARSCL_LOCUS5775</name>
</gene>
<feature type="compositionally biased region" description="Basic and acidic residues" evidence="1">
    <location>
        <begin position="57"/>
        <end position="94"/>
    </location>
</feature>
<proteinExistence type="predicted"/>
<keyword evidence="3" id="KW-1185">Reference proteome</keyword>
<name>A0AAV1ZIY3_9ARAC</name>
<dbReference type="EMBL" id="CAXIEN010000054">
    <property type="protein sequence ID" value="CAL1271357.1"/>
    <property type="molecule type" value="Genomic_DNA"/>
</dbReference>
<evidence type="ECO:0000313" key="2">
    <source>
        <dbReference type="EMBL" id="CAL1271357.1"/>
    </source>
</evidence>
<dbReference type="AlphaFoldDB" id="A0AAV1ZIY3"/>
<accession>A0AAV1ZIY3</accession>